<dbReference type="GeneID" id="24441572"/>
<evidence type="ECO:0000313" key="5">
    <source>
        <dbReference type="Proteomes" id="UP000009168"/>
    </source>
</evidence>
<evidence type="ECO:0000256" key="2">
    <source>
        <dbReference type="SAM" id="Phobius"/>
    </source>
</evidence>
<evidence type="ECO:0000313" key="4">
    <source>
        <dbReference type="EMBL" id="EWS72978.1"/>
    </source>
</evidence>
<feature type="domain" description="CCHC-type" evidence="3">
    <location>
        <begin position="4"/>
        <end position="17"/>
    </location>
</feature>
<organism evidence="4 5">
    <name type="scientific">Tetrahymena thermophila (strain SB210)</name>
    <dbReference type="NCBI Taxonomy" id="312017"/>
    <lineage>
        <taxon>Eukaryota</taxon>
        <taxon>Sar</taxon>
        <taxon>Alveolata</taxon>
        <taxon>Ciliophora</taxon>
        <taxon>Intramacronucleata</taxon>
        <taxon>Oligohymenophorea</taxon>
        <taxon>Hymenostomatida</taxon>
        <taxon>Tetrahymenina</taxon>
        <taxon>Tetrahymenidae</taxon>
        <taxon>Tetrahymena</taxon>
    </lineage>
</organism>
<dbReference type="EMBL" id="GG662589">
    <property type="protein sequence ID" value="EWS72978.1"/>
    <property type="molecule type" value="Genomic_DNA"/>
</dbReference>
<keyword evidence="2 4" id="KW-0812">Transmembrane</keyword>
<dbReference type="AlphaFoldDB" id="W7X9B6"/>
<proteinExistence type="predicted"/>
<name>W7X9B6_TETTS</name>
<keyword evidence="2" id="KW-0472">Membrane</keyword>
<keyword evidence="5" id="KW-1185">Reference proteome</keyword>
<dbReference type="SUPFAM" id="SSF57756">
    <property type="entry name" value="Retrovirus zinc finger-like domains"/>
    <property type="match status" value="1"/>
</dbReference>
<evidence type="ECO:0000256" key="1">
    <source>
        <dbReference type="PROSITE-ProRule" id="PRU00047"/>
    </source>
</evidence>
<dbReference type="Proteomes" id="UP000009168">
    <property type="component" value="Unassembled WGS sequence"/>
</dbReference>
<keyword evidence="2" id="KW-1133">Transmembrane helix</keyword>
<dbReference type="InParanoid" id="W7X9B6"/>
<dbReference type="PROSITE" id="PS50158">
    <property type="entry name" value="ZF_CCHC"/>
    <property type="match status" value="1"/>
</dbReference>
<gene>
    <name evidence="4" type="ORF">TTHERM_001054261</name>
</gene>
<keyword evidence="1" id="KW-0863">Zinc-finger</keyword>
<sequence length="60" mass="7109">MAYCYNCQKYGHLTRYCYQPVVMVALEQDIMYILALFYTVVIVKEMVTLKAIVFSQKIIF</sequence>
<evidence type="ECO:0000259" key="3">
    <source>
        <dbReference type="PROSITE" id="PS50158"/>
    </source>
</evidence>
<reference evidence="5" key="1">
    <citation type="journal article" date="2006" name="PLoS Biol.">
        <title>Macronuclear genome sequence of the ciliate Tetrahymena thermophila, a model eukaryote.</title>
        <authorList>
            <person name="Eisen J.A."/>
            <person name="Coyne R.S."/>
            <person name="Wu M."/>
            <person name="Wu D."/>
            <person name="Thiagarajan M."/>
            <person name="Wortman J.R."/>
            <person name="Badger J.H."/>
            <person name="Ren Q."/>
            <person name="Amedeo P."/>
            <person name="Jones K.M."/>
            <person name="Tallon L.J."/>
            <person name="Delcher A.L."/>
            <person name="Salzberg S.L."/>
            <person name="Silva J.C."/>
            <person name="Haas B.J."/>
            <person name="Majoros W.H."/>
            <person name="Farzad M."/>
            <person name="Carlton J.M."/>
            <person name="Smith R.K. Jr."/>
            <person name="Garg J."/>
            <person name="Pearlman R.E."/>
            <person name="Karrer K.M."/>
            <person name="Sun L."/>
            <person name="Manning G."/>
            <person name="Elde N.C."/>
            <person name="Turkewitz A.P."/>
            <person name="Asai D.J."/>
            <person name="Wilkes D.E."/>
            <person name="Wang Y."/>
            <person name="Cai H."/>
            <person name="Collins K."/>
            <person name="Stewart B.A."/>
            <person name="Lee S.R."/>
            <person name="Wilamowska K."/>
            <person name="Weinberg Z."/>
            <person name="Ruzzo W.L."/>
            <person name="Wloga D."/>
            <person name="Gaertig J."/>
            <person name="Frankel J."/>
            <person name="Tsao C.-C."/>
            <person name="Gorovsky M.A."/>
            <person name="Keeling P.J."/>
            <person name="Waller R.F."/>
            <person name="Patron N.J."/>
            <person name="Cherry J.M."/>
            <person name="Stover N.A."/>
            <person name="Krieger C.J."/>
            <person name="del Toro C."/>
            <person name="Ryder H.F."/>
            <person name="Williamson S.C."/>
            <person name="Barbeau R.A."/>
            <person name="Hamilton E.P."/>
            <person name="Orias E."/>
        </authorList>
    </citation>
    <scope>NUCLEOTIDE SEQUENCE [LARGE SCALE GENOMIC DNA]</scope>
    <source>
        <strain evidence="5">SB210</strain>
    </source>
</reference>
<dbReference type="KEGG" id="tet:TTHERM_001054261"/>
<dbReference type="InterPro" id="IPR001878">
    <property type="entry name" value="Znf_CCHC"/>
</dbReference>
<dbReference type="InterPro" id="IPR036875">
    <property type="entry name" value="Znf_CCHC_sf"/>
</dbReference>
<keyword evidence="1" id="KW-0862">Zinc</keyword>
<dbReference type="GO" id="GO:0008270">
    <property type="term" value="F:zinc ion binding"/>
    <property type="evidence" value="ECO:0007669"/>
    <property type="project" value="UniProtKB-KW"/>
</dbReference>
<keyword evidence="1" id="KW-0479">Metal-binding</keyword>
<protein>
    <submittedName>
        <fullName evidence="4">Transmembrane protein, putative</fullName>
    </submittedName>
</protein>
<dbReference type="GO" id="GO:0003676">
    <property type="term" value="F:nucleic acid binding"/>
    <property type="evidence" value="ECO:0007669"/>
    <property type="project" value="InterPro"/>
</dbReference>
<dbReference type="RefSeq" id="XP_012654485.1">
    <property type="nucleotide sequence ID" value="XM_012799031.1"/>
</dbReference>
<feature type="transmembrane region" description="Helical" evidence="2">
    <location>
        <begin position="30"/>
        <end position="53"/>
    </location>
</feature>
<accession>W7X9B6</accession>